<proteinExistence type="predicted"/>
<feature type="domain" description="Enoyl-CoA hydratase/isomerase" evidence="4">
    <location>
        <begin position="16"/>
        <end position="336"/>
    </location>
</feature>
<dbReference type="Pfam" id="PF16113">
    <property type="entry name" value="ECH_2"/>
    <property type="match status" value="1"/>
</dbReference>
<accession>A0A239HXF7</accession>
<evidence type="ECO:0000256" key="2">
    <source>
        <dbReference type="ARBA" id="ARBA00011915"/>
    </source>
</evidence>
<evidence type="ECO:0000313" key="6">
    <source>
        <dbReference type="Proteomes" id="UP000198327"/>
    </source>
</evidence>
<dbReference type="EC" id="3.1.2.4" evidence="2"/>
<evidence type="ECO:0000256" key="1">
    <source>
        <dbReference type="ARBA" id="ARBA00001709"/>
    </source>
</evidence>
<keyword evidence="3" id="KW-0378">Hydrolase</keyword>
<dbReference type="STRING" id="398843.A3K89_22335"/>
<evidence type="ECO:0000256" key="3">
    <source>
        <dbReference type="ARBA" id="ARBA00022801"/>
    </source>
</evidence>
<name>A0A239HXF7_9NOCA</name>
<keyword evidence="6" id="KW-1185">Reference proteome</keyword>
<dbReference type="PANTHER" id="PTHR43176">
    <property type="entry name" value="3-HYDROXYISOBUTYRYL-COA HYDROLASE-RELATED"/>
    <property type="match status" value="1"/>
</dbReference>
<dbReference type="InterPro" id="IPR045004">
    <property type="entry name" value="ECH_dom"/>
</dbReference>
<dbReference type="InterPro" id="IPR032259">
    <property type="entry name" value="HIBYL-CoA-H"/>
</dbReference>
<evidence type="ECO:0000313" key="5">
    <source>
        <dbReference type="EMBL" id="SNS84914.1"/>
    </source>
</evidence>
<dbReference type="PANTHER" id="PTHR43176:SF3">
    <property type="entry name" value="3-HYDROXYISOBUTYRYL-COA HYDROLASE, MITOCHONDRIAL"/>
    <property type="match status" value="1"/>
</dbReference>
<dbReference type="GO" id="GO:0005829">
    <property type="term" value="C:cytosol"/>
    <property type="evidence" value="ECO:0007669"/>
    <property type="project" value="TreeGrafter"/>
</dbReference>
<dbReference type="GO" id="GO:0006574">
    <property type="term" value="P:L-valine catabolic process"/>
    <property type="evidence" value="ECO:0007669"/>
    <property type="project" value="TreeGrafter"/>
</dbReference>
<dbReference type="RefSeq" id="WP_089246277.1">
    <property type="nucleotide sequence ID" value="NZ_FZOW01000006.1"/>
</dbReference>
<organism evidence="5 6">
    <name type="scientific">Rhodococcoides kyotonense</name>
    <dbReference type="NCBI Taxonomy" id="398843"/>
    <lineage>
        <taxon>Bacteria</taxon>
        <taxon>Bacillati</taxon>
        <taxon>Actinomycetota</taxon>
        <taxon>Actinomycetes</taxon>
        <taxon>Mycobacteriales</taxon>
        <taxon>Nocardiaceae</taxon>
        <taxon>Rhodococcoides</taxon>
    </lineage>
</organism>
<dbReference type="EMBL" id="FZOW01000006">
    <property type="protein sequence ID" value="SNS84914.1"/>
    <property type="molecule type" value="Genomic_DNA"/>
</dbReference>
<dbReference type="SUPFAM" id="SSF52096">
    <property type="entry name" value="ClpP/crotonase"/>
    <property type="match status" value="1"/>
</dbReference>
<gene>
    <name evidence="5" type="ORF">SAMN05421642_10648</name>
</gene>
<dbReference type="AlphaFoldDB" id="A0A239HXF7"/>
<protein>
    <recommendedName>
        <fullName evidence="2">3-hydroxyisobutyryl-CoA hydrolase</fullName>
        <ecNumber evidence="2">3.1.2.4</ecNumber>
    </recommendedName>
</protein>
<dbReference type="CDD" id="cd06558">
    <property type="entry name" value="crotonase-like"/>
    <property type="match status" value="1"/>
</dbReference>
<dbReference type="Gene3D" id="3.90.226.10">
    <property type="entry name" value="2-enoyl-CoA Hydratase, Chain A, domain 1"/>
    <property type="match status" value="1"/>
</dbReference>
<dbReference type="GO" id="GO:0003860">
    <property type="term" value="F:3-hydroxyisobutyryl-CoA hydrolase activity"/>
    <property type="evidence" value="ECO:0007669"/>
    <property type="project" value="UniProtKB-EC"/>
</dbReference>
<comment type="catalytic activity">
    <reaction evidence="1">
        <text>3-hydroxy-2-methylpropanoyl-CoA + H2O = 3-hydroxy-2-methylpropanoate + CoA + H(+)</text>
        <dbReference type="Rhea" id="RHEA:20888"/>
        <dbReference type="ChEBI" id="CHEBI:11805"/>
        <dbReference type="ChEBI" id="CHEBI:15377"/>
        <dbReference type="ChEBI" id="CHEBI:15378"/>
        <dbReference type="ChEBI" id="CHEBI:57287"/>
        <dbReference type="ChEBI" id="CHEBI:57340"/>
        <dbReference type="EC" id="3.1.2.4"/>
    </reaction>
</comment>
<dbReference type="InterPro" id="IPR029045">
    <property type="entry name" value="ClpP/crotonase-like_dom_sf"/>
</dbReference>
<dbReference type="Proteomes" id="UP000198327">
    <property type="component" value="Unassembled WGS sequence"/>
</dbReference>
<reference evidence="6" key="1">
    <citation type="submission" date="2017-06" db="EMBL/GenBank/DDBJ databases">
        <authorList>
            <person name="Varghese N."/>
            <person name="Submissions S."/>
        </authorList>
    </citation>
    <scope>NUCLEOTIDE SEQUENCE [LARGE SCALE GENOMIC DNA]</scope>
    <source>
        <strain evidence="6">JCM 23211</strain>
    </source>
</reference>
<sequence>MTEPEPEVLFDVRNGVGRITLNRPKAINALNHAMVQQIAPKLDEWATDDSVELVLLVGAGERGLCAGGDIVSIYHDAKEGGSGSKDFWREEYILNAAIARFDKPYVAIMDGVVMGGGVGLSAHGNTRIVTERSKIAMPEVGIGFIPDVGGTYLLARSPGELGTHLGLTTARMDAGDAIAAGFADHYMPSDNLEKFYDALESSSLAEALDAFTEEAPASTLDASKDWIDRFYSAATVEQILEGLRGSGIPDAEKAASDIESKSPVSLKVTLKSLRRAAKASSLEEVLNEEYRVSLASLESHDLVEGIRAQVVEKDRNPKWSPATLADVTQADVDRYFESLGSLELGLEKAHE</sequence>
<dbReference type="NCBIfam" id="NF004127">
    <property type="entry name" value="PRK05617.1"/>
    <property type="match status" value="1"/>
</dbReference>
<evidence type="ECO:0000259" key="4">
    <source>
        <dbReference type="Pfam" id="PF16113"/>
    </source>
</evidence>
<dbReference type="OrthoDB" id="9790967at2"/>